<evidence type="ECO:0000256" key="2">
    <source>
        <dbReference type="PIRSR" id="PIRSR603782-1"/>
    </source>
</evidence>
<keyword evidence="4" id="KW-1133">Transmembrane helix</keyword>
<evidence type="ECO:0008006" key="7">
    <source>
        <dbReference type="Google" id="ProtNLM"/>
    </source>
</evidence>
<dbReference type="STRING" id="1088869.GMO_04190"/>
<dbReference type="OrthoDB" id="9790194at2"/>
<evidence type="ECO:0000256" key="4">
    <source>
        <dbReference type="SAM" id="Phobius"/>
    </source>
</evidence>
<keyword evidence="6" id="KW-1185">Reference proteome</keyword>
<evidence type="ECO:0000256" key="1">
    <source>
        <dbReference type="ARBA" id="ARBA00010996"/>
    </source>
</evidence>
<dbReference type="EMBL" id="AGQV01000001">
    <property type="protein sequence ID" value="EHH69112.1"/>
    <property type="molecule type" value="Genomic_DNA"/>
</dbReference>
<evidence type="ECO:0000313" key="6">
    <source>
        <dbReference type="Proteomes" id="UP000004949"/>
    </source>
</evidence>
<organism evidence="5 6">
    <name type="scientific">Gluconobacter morbifer G707</name>
    <dbReference type="NCBI Taxonomy" id="1088869"/>
    <lineage>
        <taxon>Bacteria</taxon>
        <taxon>Pseudomonadati</taxon>
        <taxon>Pseudomonadota</taxon>
        <taxon>Alphaproteobacteria</taxon>
        <taxon>Acetobacterales</taxon>
        <taxon>Acetobacteraceae</taxon>
        <taxon>Gluconobacter</taxon>
    </lineage>
</organism>
<dbReference type="PANTHER" id="PTHR12151:SF25">
    <property type="entry name" value="LINALOOL DEHYDRATASE_ISOMERASE DOMAIN-CONTAINING PROTEIN"/>
    <property type="match status" value="1"/>
</dbReference>
<accession>G6XG04</accession>
<dbReference type="InterPro" id="IPR036249">
    <property type="entry name" value="Thioredoxin-like_sf"/>
</dbReference>
<feature type="disulfide bond" description="Redox-active" evidence="3">
    <location>
        <begin position="83"/>
        <end position="88"/>
    </location>
</feature>
<gene>
    <name evidence="5" type="ORF">GMO_04190</name>
</gene>
<name>G6XG04_9PROT</name>
<dbReference type="SUPFAM" id="SSF52833">
    <property type="entry name" value="Thioredoxin-like"/>
    <property type="match status" value="1"/>
</dbReference>
<dbReference type="GO" id="GO:0046872">
    <property type="term" value="F:metal ion binding"/>
    <property type="evidence" value="ECO:0007669"/>
    <property type="project" value="UniProtKB-KW"/>
</dbReference>
<comment type="caution">
    <text evidence="5">The sequence shown here is derived from an EMBL/GenBank/DDBJ whole genome shotgun (WGS) entry which is preliminary data.</text>
</comment>
<feature type="transmembrane region" description="Helical" evidence="4">
    <location>
        <begin position="15"/>
        <end position="34"/>
    </location>
</feature>
<dbReference type="Gene3D" id="3.40.30.10">
    <property type="entry name" value="Glutaredoxin"/>
    <property type="match status" value="1"/>
</dbReference>
<sequence length="202" mass="22031">METHHERRKRVGNRIIWAVLAVAVVLAGVGFQLASHGGPGLLVQSNGNEVGGSFRLDSLGESTVTEGDFHGDWMLVWFFDIQCPEDRCQPVLKSMEAAYQALHAQGVTVAPLAVTLNPFEDNDAIKNYVIPVAPHVMPFTATPNMLKAMTAEYHAPYRKDGDAYVPAPQIVIMDPNARYAGTVPANGDSEALIARLRQLSKH</sequence>
<reference evidence="5 6" key="1">
    <citation type="submission" date="2011-10" db="EMBL/GenBank/DDBJ databases">
        <title>Genome sequence of Gluconobacter morbifer G707, isolated from Drosophila gut.</title>
        <authorList>
            <person name="Lee W.-J."/>
            <person name="Kim E.-K."/>
        </authorList>
    </citation>
    <scope>NUCLEOTIDE SEQUENCE [LARGE SCALE GENOMIC DNA]</scope>
    <source>
        <strain evidence="5 6">G707</strain>
    </source>
</reference>
<protein>
    <recommendedName>
        <fullName evidence="7">Thioredoxin domain-containing protein</fullName>
    </recommendedName>
</protein>
<dbReference type="RefSeq" id="WP_008850569.1">
    <property type="nucleotide sequence ID" value="NZ_AGQV01000001.1"/>
</dbReference>
<keyword evidence="2" id="KW-0186">Copper</keyword>
<keyword evidence="3" id="KW-1015">Disulfide bond</keyword>
<dbReference type="eggNOG" id="COG1999">
    <property type="taxonomic scope" value="Bacteria"/>
</dbReference>
<comment type="similarity">
    <text evidence="1">Belongs to the SCO1/2 family.</text>
</comment>
<evidence type="ECO:0000256" key="3">
    <source>
        <dbReference type="PIRSR" id="PIRSR603782-2"/>
    </source>
</evidence>
<keyword evidence="4" id="KW-0812">Transmembrane</keyword>
<dbReference type="PATRIC" id="fig|1088869.3.peg.422"/>
<keyword evidence="4" id="KW-0472">Membrane</keyword>
<dbReference type="AlphaFoldDB" id="G6XG04"/>
<evidence type="ECO:0000313" key="5">
    <source>
        <dbReference type="EMBL" id="EHH69112.1"/>
    </source>
</evidence>
<proteinExistence type="inferred from homology"/>
<dbReference type="PANTHER" id="PTHR12151">
    <property type="entry name" value="ELECTRON TRANSPORT PROTIN SCO1/SENC FAMILY MEMBER"/>
    <property type="match status" value="1"/>
</dbReference>
<dbReference type="Pfam" id="PF02630">
    <property type="entry name" value="SCO1-SenC"/>
    <property type="match status" value="1"/>
</dbReference>
<dbReference type="Proteomes" id="UP000004949">
    <property type="component" value="Unassembled WGS sequence"/>
</dbReference>
<keyword evidence="2" id="KW-0479">Metal-binding</keyword>
<dbReference type="InterPro" id="IPR003782">
    <property type="entry name" value="SCO1/SenC"/>
</dbReference>
<feature type="binding site" evidence="2">
    <location>
        <position position="88"/>
    </location>
    <ligand>
        <name>Cu cation</name>
        <dbReference type="ChEBI" id="CHEBI:23378"/>
    </ligand>
</feature>
<feature type="binding site" evidence="2">
    <location>
        <position position="83"/>
    </location>
    <ligand>
        <name>Cu cation</name>
        <dbReference type="ChEBI" id="CHEBI:23378"/>
    </ligand>
</feature>